<dbReference type="GO" id="GO:0055129">
    <property type="term" value="P:L-proline biosynthetic process"/>
    <property type="evidence" value="ECO:0007669"/>
    <property type="project" value="UniProtKB-UniRule"/>
</dbReference>
<feature type="binding site" evidence="8">
    <location>
        <position position="155"/>
    </location>
    <ligand>
        <name>substrate</name>
    </ligand>
</feature>
<dbReference type="InterPro" id="IPR041739">
    <property type="entry name" value="G5K_ProB"/>
</dbReference>
<evidence type="ECO:0000313" key="10">
    <source>
        <dbReference type="EMBL" id="PCJ42604.1"/>
    </source>
</evidence>
<reference evidence="11" key="1">
    <citation type="submission" date="2017-08" db="EMBL/GenBank/DDBJ databases">
        <title>A dynamic microbial community with high functional redundancy inhabits the cold, oxic subseafloor aquifer.</title>
        <authorList>
            <person name="Tully B.J."/>
            <person name="Wheat C.G."/>
            <person name="Glazer B.T."/>
            <person name="Huber J.A."/>
        </authorList>
    </citation>
    <scope>NUCLEOTIDE SEQUENCE [LARGE SCALE GENOMIC DNA]</scope>
</reference>
<dbReference type="GO" id="GO:0005524">
    <property type="term" value="F:ATP binding"/>
    <property type="evidence" value="ECO:0007669"/>
    <property type="project" value="UniProtKB-KW"/>
</dbReference>
<dbReference type="GO" id="GO:0004349">
    <property type="term" value="F:glutamate 5-kinase activity"/>
    <property type="evidence" value="ECO:0007669"/>
    <property type="project" value="UniProtKB-UniRule"/>
</dbReference>
<feature type="domain" description="PUA" evidence="9">
    <location>
        <begin position="282"/>
        <end position="365"/>
    </location>
</feature>
<dbReference type="InterPro" id="IPR005715">
    <property type="entry name" value="Glu_5kinase/COase_Synthase"/>
</dbReference>
<evidence type="ECO:0000256" key="1">
    <source>
        <dbReference type="ARBA" id="ARBA00022490"/>
    </source>
</evidence>
<dbReference type="Pfam" id="PF01472">
    <property type="entry name" value="PUA"/>
    <property type="match status" value="1"/>
</dbReference>
<evidence type="ECO:0000313" key="11">
    <source>
        <dbReference type="Proteomes" id="UP000228987"/>
    </source>
</evidence>
<sequence length="373" mass="39687">MSNRELLKSAKTWVIKVGSSLVTDNGKGLNREAIASWVEQIIALQKKGIAVVLVSSGAVAEGVARLGLSGRPTAIYEQQAAAAVGQMGLIEAYERCFSAFNKHTAQILLTHEDLSDRTRYLNARSTLNSLLKMGVIPIINENDTVATEEICFGDNDTLGGLVANLINAQALVIMTDQNGFYDADPRSNPQAQLIKEAKSNDKALLQYAGDSGALGKGGMLTKLKAARLAARSGAVTAIVNGNQAGVLLGLYDGDDIGSLLLPDAQPIAARKQWLASHLKTCGTLVLDDGAVNVLKKSGRSLLPVGIKSVEGKFLRGEMVDCVDSNGKTVARGLVNYDASEAREIISKSSDQIMSILGYDGDHEMIHRDNLVLL</sequence>
<dbReference type="InterPro" id="IPR002478">
    <property type="entry name" value="PUA"/>
</dbReference>
<evidence type="ECO:0000256" key="5">
    <source>
        <dbReference type="ARBA" id="ARBA00022741"/>
    </source>
</evidence>
<dbReference type="AlphaFoldDB" id="A0A2A5CFD7"/>
<dbReference type="PROSITE" id="PS00902">
    <property type="entry name" value="GLUTAMATE_5_KINASE"/>
    <property type="match status" value="1"/>
</dbReference>
<dbReference type="InterPro" id="IPR036974">
    <property type="entry name" value="PUA_sf"/>
</dbReference>
<dbReference type="PROSITE" id="PS50890">
    <property type="entry name" value="PUA"/>
    <property type="match status" value="1"/>
</dbReference>
<evidence type="ECO:0000256" key="2">
    <source>
        <dbReference type="ARBA" id="ARBA00022605"/>
    </source>
</evidence>
<protein>
    <recommendedName>
        <fullName evidence="8">Glutamate 5-kinase</fullName>
        <ecNumber evidence="8">2.7.2.11</ecNumber>
    </recommendedName>
    <alternativeName>
        <fullName evidence="8">Gamma-glutamyl kinase</fullName>
        <shortName evidence="8">GK</shortName>
    </alternativeName>
</protein>
<comment type="caution">
    <text evidence="10">The sequence shown here is derived from an EMBL/GenBank/DDBJ whole genome shotgun (WGS) entry which is preliminary data.</text>
</comment>
<dbReference type="HAMAP" id="MF_00456">
    <property type="entry name" value="ProB"/>
    <property type="match status" value="1"/>
</dbReference>
<comment type="pathway">
    <text evidence="8">Amino-acid biosynthesis; L-proline biosynthesis; L-glutamate 5-semialdehyde from L-glutamate: step 1/2.</text>
</comment>
<dbReference type="InterPro" id="IPR019797">
    <property type="entry name" value="Glutamate_5-kinase_CS"/>
</dbReference>
<evidence type="ECO:0000259" key="9">
    <source>
        <dbReference type="SMART" id="SM00359"/>
    </source>
</evidence>
<dbReference type="PRINTS" id="PR00474">
    <property type="entry name" value="GLU5KINASE"/>
</dbReference>
<feature type="binding site" evidence="8">
    <location>
        <begin position="175"/>
        <end position="176"/>
    </location>
    <ligand>
        <name>ATP</name>
        <dbReference type="ChEBI" id="CHEBI:30616"/>
    </ligand>
</feature>
<dbReference type="PANTHER" id="PTHR43654">
    <property type="entry name" value="GLUTAMATE 5-KINASE"/>
    <property type="match status" value="1"/>
</dbReference>
<evidence type="ECO:0000256" key="6">
    <source>
        <dbReference type="ARBA" id="ARBA00022777"/>
    </source>
</evidence>
<evidence type="ECO:0000256" key="7">
    <source>
        <dbReference type="ARBA" id="ARBA00022840"/>
    </source>
</evidence>
<dbReference type="SMART" id="SM00359">
    <property type="entry name" value="PUA"/>
    <property type="match status" value="1"/>
</dbReference>
<dbReference type="PIRSF" id="PIRSF000729">
    <property type="entry name" value="GK"/>
    <property type="match status" value="1"/>
</dbReference>
<feature type="binding site" evidence="8">
    <location>
        <position position="143"/>
    </location>
    <ligand>
        <name>substrate</name>
    </ligand>
</feature>
<accession>A0A2A5CFD7</accession>
<keyword evidence="4 8" id="KW-0808">Transferase</keyword>
<keyword evidence="2 8" id="KW-0028">Amino-acid biosynthesis</keyword>
<name>A0A2A5CFD7_9GAMM</name>
<dbReference type="FunFam" id="2.30.130.10:FF:000007">
    <property type="entry name" value="Glutamate 5-kinase"/>
    <property type="match status" value="1"/>
</dbReference>
<gene>
    <name evidence="8" type="primary">proB</name>
    <name evidence="10" type="ORF">COA71_03585</name>
</gene>
<evidence type="ECO:0000256" key="4">
    <source>
        <dbReference type="ARBA" id="ARBA00022679"/>
    </source>
</evidence>
<evidence type="ECO:0000256" key="3">
    <source>
        <dbReference type="ARBA" id="ARBA00022650"/>
    </source>
</evidence>
<dbReference type="GO" id="GO:0003723">
    <property type="term" value="F:RNA binding"/>
    <property type="evidence" value="ECO:0007669"/>
    <property type="project" value="InterPro"/>
</dbReference>
<dbReference type="InterPro" id="IPR001048">
    <property type="entry name" value="Asp/Glu/Uridylate_kinase"/>
</dbReference>
<dbReference type="SUPFAM" id="SSF53633">
    <property type="entry name" value="Carbamate kinase-like"/>
    <property type="match status" value="1"/>
</dbReference>
<keyword evidence="1 8" id="KW-0963">Cytoplasm</keyword>
<dbReference type="Gene3D" id="2.30.130.10">
    <property type="entry name" value="PUA domain"/>
    <property type="match status" value="1"/>
</dbReference>
<dbReference type="SUPFAM" id="SSF88697">
    <property type="entry name" value="PUA domain-like"/>
    <property type="match status" value="1"/>
</dbReference>
<dbReference type="Pfam" id="PF00696">
    <property type="entry name" value="AA_kinase"/>
    <property type="match status" value="1"/>
</dbReference>
<dbReference type="EC" id="2.7.2.11" evidence="8"/>
<dbReference type="InterPro" id="IPR001057">
    <property type="entry name" value="Glu/AcGlu_kinase"/>
</dbReference>
<dbReference type="InterPro" id="IPR036393">
    <property type="entry name" value="AceGlu_kinase-like_sf"/>
</dbReference>
<proteinExistence type="inferred from homology"/>
<comment type="similarity">
    <text evidence="8">Belongs to the glutamate 5-kinase family.</text>
</comment>
<comment type="catalytic activity">
    <reaction evidence="8">
        <text>L-glutamate + ATP = L-glutamyl 5-phosphate + ADP</text>
        <dbReference type="Rhea" id="RHEA:14877"/>
        <dbReference type="ChEBI" id="CHEBI:29985"/>
        <dbReference type="ChEBI" id="CHEBI:30616"/>
        <dbReference type="ChEBI" id="CHEBI:58274"/>
        <dbReference type="ChEBI" id="CHEBI:456216"/>
        <dbReference type="EC" id="2.7.2.11"/>
    </reaction>
</comment>
<comment type="function">
    <text evidence="8">Catalyzes the transfer of a phosphate group to glutamate to form L-glutamate 5-phosphate.</text>
</comment>
<dbReference type="InterPro" id="IPR015947">
    <property type="entry name" value="PUA-like_sf"/>
</dbReference>
<dbReference type="NCBIfam" id="TIGR01027">
    <property type="entry name" value="proB"/>
    <property type="match status" value="1"/>
</dbReference>
<dbReference type="InterPro" id="IPR011529">
    <property type="entry name" value="Glu_5kinase"/>
</dbReference>
<dbReference type="EMBL" id="NVWI01000002">
    <property type="protein sequence ID" value="PCJ42604.1"/>
    <property type="molecule type" value="Genomic_DNA"/>
</dbReference>
<dbReference type="UniPathway" id="UPA00098">
    <property type="reaction ID" value="UER00359"/>
</dbReference>
<dbReference type="PANTHER" id="PTHR43654:SF1">
    <property type="entry name" value="ISOPENTENYL PHOSPHATE KINASE"/>
    <property type="match status" value="1"/>
</dbReference>
<comment type="caution">
    <text evidence="8">Lacks conserved residue(s) required for the propagation of feature annotation.</text>
</comment>
<dbReference type="CDD" id="cd21157">
    <property type="entry name" value="PUA_G5K"/>
    <property type="match status" value="1"/>
</dbReference>
<keyword evidence="5 8" id="KW-0547">Nucleotide-binding</keyword>
<feature type="binding site" evidence="8">
    <location>
        <position position="16"/>
    </location>
    <ligand>
        <name>ATP</name>
        <dbReference type="ChEBI" id="CHEBI:30616"/>
    </ligand>
</feature>
<keyword evidence="6 8" id="KW-0418">Kinase</keyword>
<feature type="binding site" evidence="8">
    <location>
        <position position="56"/>
    </location>
    <ligand>
        <name>substrate</name>
    </ligand>
</feature>
<dbReference type="Gene3D" id="3.40.1160.10">
    <property type="entry name" value="Acetylglutamate kinase-like"/>
    <property type="match status" value="2"/>
</dbReference>
<dbReference type="FunFam" id="3.40.1160.10:FF:000018">
    <property type="entry name" value="Glutamate 5-kinase"/>
    <property type="match status" value="1"/>
</dbReference>
<comment type="subcellular location">
    <subcellularLocation>
        <location evidence="8">Cytoplasm</location>
    </subcellularLocation>
</comment>
<dbReference type="CDD" id="cd04242">
    <property type="entry name" value="AAK_G5K_ProB"/>
    <property type="match status" value="1"/>
</dbReference>
<organism evidence="10 11">
    <name type="scientific">SAR86 cluster bacterium</name>
    <dbReference type="NCBI Taxonomy" id="2030880"/>
    <lineage>
        <taxon>Bacteria</taxon>
        <taxon>Pseudomonadati</taxon>
        <taxon>Pseudomonadota</taxon>
        <taxon>Gammaproteobacteria</taxon>
        <taxon>SAR86 cluster</taxon>
    </lineage>
</organism>
<dbReference type="Proteomes" id="UP000228987">
    <property type="component" value="Unassembled WGS sequence"/>
</dbReference>
<evidence type="ECO:0000256" key="8">
    <source>
        <dbReference type="HAMAP-Rule" id="MF_00456"/>
    </source>
</evidence>
<keyword evidence="7 8" id="KW-0067">ATP-binding</keyword>
<keyword evidence="3 8" id="KW-0641">Proline biosynthesis</keyword>
<dbReference type="GO" id="GO:0005829">
    <property type="term" value="C:cytosol"/>
    <property type="evidence" value="ECO:0007669"/>
    <property type="project" value="TreeGrafter"/>
</dbReference>